<proteinExistence type="inferred from homology"/>
<keyword evidence="3 4" id="KW-0687">Ribonucleoprotein</keyword>
<dbReference type="HAMAP" id="MF_00273">
    <property type="entry name" value="Ribosomal_eL20"/>
    <property type="match status" value="1"/>
</dbReference>
<dbReference type="FunFam" id="3.10.20.10:FF:000001">
    <property type="entry name" value="60S ribosomal protein L18a"/>
    <property type="match status" value="1"/>
</dbReference>
<dbReference type="SUPFAM" id="SSF160374">
    <property type="entry name" value="RplX-like"/>
    <property type="match status" value="1"/>
</dbReference>
<dbReference type="AlphaFoldDB" id="A0A8J6DZ85"/>
<reference evidence="6" key="1">
    <citation type="submission" date="2021-05" db="EMBL/GenBank/DDBJ databases">
        <title>A free-living protist that lacks canonical eukaryotic 1 DNA replication and segregation systems.</title>
        <authorList>
            <person name="Salas-Leiva D.E."/>
            <person name="Tromer E.C."/>
            <person name="Curtis B.A."/>
            <person name="Jerlstrom-Hultqvist J."/>
            <person name="Kolisko M."/>
            <person name="Yi Z."/>
            <person name="Salas-Leiva J.S."/>
            <person name="Gallot-Lavallee L."/>
            <person name="Kops G.J.P.L."/>
            <person name="Archibald J.M."/>
            <person name="Simpson A.G.B."/>
            <person name="Roger A.J."/>
        </authorList>
    </citation>
    <scope>NUCLEOTIDE SEQUENCE</scope>
    <source>
        <strain evidence="6">BICM</strain>
    </source>
</reference>
<evidence type="ECO:0000256" key="2">
    <source>
        <dbReference type="ARBA" id="ARBA00022980"/>
    </source>
</evidence>
<dbReference type="PIRSF" id="PIRSF002190">
    <property type="entry name" value="Ribosomal_L18a"/>
    <property type="match status" value="1"/>
</dbReference>
<gene>
    <name evidence="7" type="ORF">J8273_5833</name>
    <name evidence="6" type="ORF">J8273_7717</name>
</gene>
<feature type="domain" description="Large ribosomal subunit protein eL20" evidence="5">
    <location>
        <begin position="1"/>
        <end position="122"/>
    </location>
</feature>
<dbReference type="Pfam" id="PF01775">
    <property type="entry name" value="Ribosomal_L18A"/>
    <property type="match status" value="1"/>
</dbReference>
<name>A0A8J6DZ85_9EUKA</name>
<dbReference type="InterPro" id="IPR023573">
    <property type="entry name" value="Ribosomal_eL20_dom"/>
</dbReference>
<evidence type="ECO:0000256" key="4">
    <source>
        <dbReference type="PIRNR" id="PIRNR002190"/>
    </source>
</evidence>
<evidence type="ECO:0000259" key="5">
    <source>
        <dbReference type="Pfam" id="PF01775"/>
    </source>
</evidence>
<dbReference type="GO" id="GO:1990904">
    <property type="term" value="C:ribonucleoprotein complex"/>
    <property type="evidence" value="ECO:0007669"/>
    <property type="project" value="UniProtKB-KW"/>
</dbReference>
<keyword evidence="2 4" id="KW-0689">Ribosomal protein</keyword>
<dbReference type="EMBL" id="JAHDYR010000032">
    <property type="protein sequence ID" value="KAG9392798.1"/>
    <property type="molecule type" value="Genomic_DNA"/>
</dbReference>
<dbReference type="EMBL" id="JAHDYR010000064">
    <property type="protein sequence ID" value="KAG9390368.1"/>
    <property type="molecule type" value="Genomic_DNA"/>
</dbReference>
<dbReference type="InterPro" id="IPR028877">
    <property type="entry name" value="Ribosomal_eL20"/>
</dbReference>
<dbReference type="PANTHER" id="PTHR10052">
    <property type="entry name" value="60S RIBOSOMAL PROTEIN L18A"/>
    <property type="match status" value="1"/>
</dbReference>
<dbReference type="Gene3D" id="3.10.20.10">
    <property type="match status" value="2"/>
</dbReference>
<sequence length="172" mass="20280">MRQFTVIGRAAPTEETPVTPIYRMRIFARDEVVARSRFWYFMRKLQKLKRVNGQLLECKEIFEARPTVARNYGVWVKYDSRTNTHNIYKEFRDVSAVDAAKHLYSDMAGRHSSRFSNIQIVKLAEISASECKRPTTTAFHKSNLRFPQPIRKPVRTEKKHRTVFQASRPKIF</sequence>
<dbReference type="Proteomes" id="UP000717585">
    <property type="component" value="Unassembled WGS sequence"/>
</dbReference>
<evidence type="ECO:0000313" key="8">
    <source>
        <dbReference type="Proteomes" id="UP000717585"/>
    </source>
</evidence>
<dbReference type="InterPro" id="IPR021138">
    <property type="entry name" value="Ribosomal_eL20_eukaryotes"/>
</dbReference>
<evidence type="ECO:0000256" key="1">
    <source>
        <dbReference type="ARBA" id="ARBA00009362"/>
    </source>
</evidence>
<comment type="similarity">
    <text evidence="1 4">Belongs to the eukaryotic ribosomal protein eL20 family.</text>
</comment>
<keyword evidence="8" id="KW-1185">Reference proteome</keyword>
<organism evidence="6 8">
    <name type="scientific">Carpediemonas membranifera</name>
    <dbReference type="NCBI Taxonomy" id="201153"/>
    <lineage>
        <taxon>Eukaryota</taxon>
        <taxon>Metamonada</taxon>
        <taxon>Carpediemonas-like organisms</taxon>
        <taxon>Carpediemonas</taxon>
    </lineage>
</organism>
<dbReference type="FunFam" id="3.10.20.10:FF:000002">
    <property type="entry name" value="60S ribosomal protein L18a"/>
    <property type="match status" value="1"/>
</dbReference>
<dbReference type="GO" id="GO:0005840">
    <property type="term" value="C:ribosome"/>
    <property type="evidence" value="ECO:0007669"/>
    <property type="project" value="UniProtKB-KW"/>
</dbReference>
<evidence type="ECO:0000256" key="3">
    <source>
        <dbReference type="ARBA" id="ARBA00023274"/>
    </source>
</evidence>
<comment type="caution">
    <text evidence="6">The sequence shown here is derived from an EMBL/GenBank/DDBJ whole genome shotgun (WGS) entry which is preliminary data.</text>
</comment>
<dbReference type="GO" id="GO:0006412">
    <property type="term" value="P:translation"/>
    <property type="evidence" value="ECO:0007669"/>
    <property type="project" value="InterPro"/>
</dbReference>
<accession>A0A8J6DZ85</accession>
<dbReference type="GO" id="GO:0003735">
    <property type="term" value="F:structural constituent of ribosome"/>
    <property type="evidence" value="ECO:0007669"/>
    <property type="project" value="InterPro"/>
</dbReference>
<dbReference type="OrthoDB" id="1294322at2759"/>
<protein>
    <recommendedName>
        <fullName evidence="4">60S ribosomal protein L18a</fullName>
    </recommendedName>
</protein>
<evidence type="ECO:0000313" key="6">
    <source>
        <dbReference type="EMBL" id="KAG9390368.1"/>
    </source>
</evidence>
<evidence type="ECO:0000313" key="7">
    <source>
        <dbReference type="EMBL" id="KAG9392798.1"/>
    </source>
</evidence>